<organism evidence="1">
    <name type="scientific">Sesame necrotic mosaic virus</name>
    <dbReference type="NCBI Taxonomy" id="369917"/>
    <lineage>
        <taxon>Viruses</taxon>
        <taxon>Riboviria</taxon>
        <taxon>Orthornavirae</taxon>
        <taxon>Kitrinoviricota</taxon>
        <taxon>Tolucaviricetes</taxon>
        <taxon>Tolivirales</taxon>
        <taxon>Tombusviridae</taxon>
        <taxon>Procedovirinae</taxon>
        <taxon>Aureusvirus</taxon>
    </lineage>
</organism>
<name>Q2ERI3_9TOMB</name>
<accession>Q2ERI3</accession>
<evidence type="ECO:0000313" key="1">
    <source>
        <dbReference type="EMBL" id="ABD34315.1"/>
    </source>
</evidence>
<feature type="non-terminal residue" evidence="1">
    <location>
        <position position="118"/>
    </location>
</feature>
<sequence length="118" mass="12818">MENPEEWVLYPDRCPFCSHATYIRTSQCDGGGKVSGRTRLFAEPYLVSDKGVQPWSWDCSGGHTVTLLPSGGGISFTVRSHGVAVSIQGDVQAIHNLQRMANDVLNHPIIQGKVCYGG</sequence>
<reference evidence="1" key="2">
    <citation type="submission" date="2006-01" db="EMBL/GenBank/DDBJ databases">
        <authorList>
            <person name="Yan L."/>
            <person name="Xu Z."/>
            <person name="Chen K."/>
        </authorList>
    </citation>
    <scope>NUCLEOTIDE SEQUENCE</scope>
    <source>
        <strain evidence="1">Wuhan</strain>
    </source>
</reference>
<dbReference type="EMBL" id="DQ367845">
    <property type="protein sequence ID" value="ABD34315.1"/>
    <property type="molecule type" value="Genomic_RNA"/>
</dbReference>
<reference evidence="1" key="1">
    <citation type="journal article" date="2002" name="Zhongguo You Liao Zuo Wu Xue Bao">
        <title>Partial Sequence analysis of Sesame Necrotic Mosaic Virus.</title>
        <authorList>
            <person name="Yan L."/>
            <person name="Chen K."/>
            <person name="Han C."/>
        </authorList>
    </citation>
    <scope>NUCLEOTIDE SEQUENCE</scope>
    <source>
        <strain evidence="1">Wuhan</strain>
    </source>
</reference>
<protein>
    <submittedName>
        <fullName evidence="1">Protein 5</fullName>
    </submittedName>
</protein>
<proteinExistence type="predicted"/>
<gene>
    <name evidence="1" type="primary">p5</name>
</gene>